<dbReference type="EMBL" id="JBHUHO010000029">
    <property type="protein sequence ID" value="MFD2116157.1"/>
    <property type="molecule type" value="Genomic_DNA"/>
</dbReference>
<keyword evidence="4" id="KW-1185">Reference proteome</keyword>
<name>A0ABW4YKK1_9BACL</name>
<evidence type="ECO:0000313" key="4">
    <source>
        <dbReference type="Proteomes" id="UP001597362"/>
    </source>
</evidence>
<dbReference type="Proteomes" id="UP001597362">
    <property type="component" value="Unassembled WGS sequence"/>
</dbReference>
<feature type="domain" description="Helix-hairpin-helix DNA-binding motif class 1" evidence="2">
    <location>
        <begin position="140"/>
        <end position="159"/>
    </location>
</feature>
<dbReference type="NCBIfam" id="TIGR00426">
    <property type="entry name" value="competence protein ComEA helix-hairpin-helix repeat region"/>
    <property type="match status" value="1"/>
</dbReference>
<dbReference type="InterPro" id="IPR004509">
    <property type="entry name" value="Competence_ComEA_HhH"/>
</dbReference>
<feature type="domain" description="Helix-hairpin-helix DNA-binding motif class 1" evidence="2">
    <location>
        <begin position="170"/>
        <end position="189"/>
    </location>
</feature>
<keyword evidence="1" id="KW-1133">Transmembrane helix</keyword>
<sequence length="193" mass="21251">MRESRKKEQAVWLQKRLFPIILLVISLIMFVFAIYVNSWNNKPTFTALNELVEKQLSTAANAEEVVQTNQPTLLNSEQVENKPTIIPTSLPSVVDVVDDVDDIGNIPGVAAVAASDQVEADDTLVCKSANKIDINHASNNELQQLTGIGPAKATAIIEYRTTIGLFTTIEQLMQVKGIGKKIYERIKESIVAC</sequence>
<dbReference type="SUPFAM" id="SSF47781">
    <property type="entry name" value="RuvA domain 2-like"/>
    <property type="match status" value="1"/>
</dbReference>
<reference evidence="4" key="1">
    <citation type="journal article" date="2019" name="Int. J. Syst. Evol. Microbiol.">
        <title>The Global Catalogue of Microorganisms (GCM) 10K type strain sequencing project: providing services to taxonomists for standard genome sequencing and annotation.</title>
        <authorList>
            <consortium name="The Broad Institute Genomics Platform"/>
            <consortium name="The Broad Institute Genome Sequencing Center for Infectious Disease"/>
            <person name="Wu L."/>
            <person name="Ma J."/>
        </authorList>
    </citation>
    <scope>NUCLEOTIDE SEQUENCE [LARGE SCALE GENOMIC DNA]</scope>
    <source>
        <strain evidence="4">GH52</strain>
    </source>
</reference>
<dbReference type="SMART" id="SM00278">
    <property type="entry name" value="HhH1"/>
    <property type="match status" value="2"/>
</dbReference>
<evidence type="ECO:0000313" key="3">
    <source>
        <dbReference type="EMBL" id="MFD2116157.1"/>
    </source>
</evidence>
<keyword evidence="1" id="KW-0812">Transmembrane</keyword>
<keyword evidence="3" id="KW-0238">DNA-binding</keyword>
<dbReference type="Gene3D" id="1.10.150.320">
    <property type="entry name" value="Photosystem II 12 kDa extrinsic protein"/>
    <property type="match status" value="1"/>
</dbReference>
<dbReference type="InterPro" id="IPR003583">
    <property type="entry name" value="Hlx-hairpin-Hlx_DNA-bd_motif"/>
</dbReference>
<gene>
    <name evidence="3" type="ORF">ACFSJH_10515</name>
</gene>
<dbReference type="PANTHER" id="PTHR21180">
    <property type="entry name" value="ENDONUCLEASE/EXONUCLEASE/PHOSPHATASE FAMILY DOMAIN-CONTAINING PROTEIN 1"/>
    <property type="match status" value="1"/>
</dbReference>
<organism evidence="3 4">
    <name type="scientific">Paenibacillus yanchengensis</name>
    <dbReference type="NCBI Taxonomy" id="2035833"/>
    <lineage>
        <taxon>Bacteria</taxon>
        <taxon>Bacillati</taxon>
        <taxon>Bacillota</taxon>
        <taxon>Bacilli</taxon>
        <taxon>Bacillales</taxon>
        <taxon>Paenibacillaceae</taxon>
        <taxon>Paenibacillus</taxon>
    </lineage>
</organism>
<dbReference type="GO" id="GO:0003677">
    <property type="term" value="F:DNA binding"/>
    <property type="evidence" value="ECO:0007669"/>
    <property type="project" value="UniProtKB-KW"/>
</dbReference>
<dbReference type="RefSeq" id="WP_377772027.1">
    <property type="nucleotide sequence ID" value="NZ_JBHUHO010000029.1"/>
</dbReference>
<accession>A0ABW4YKK1</accession>
<proteinExistence type="predicted"/>
<evidence type="ECO:0000259" key="2">
    <source>
        <dbReference type="SMART" id="SM00278"/>
    </source>
</evidence>
<keyword evidence="1" id="KW-0472">Membrane</keyword>
<protein>
    <submittedName>
        <fullName evidence="3">ComEA family DNA-binding protein</fullName>
    </submittedName>
</protein>
<evidence type="ECO:0000256" key="1">
    <source>
        <dbReference type="SAM" id="Phobius"/>
    </source>
</evidence>
<dbReference type="PANTHER" id="PTHR21180:SF32">
    <property type="entry name" value="ENDONUCLEASE_EXONUCLEASE_PHOSPHATASE FAMILY DOMAIN-CONTAINING PROTEIN 1"/>
    <property type="match status" value="1"/>
</dbReference>
<feature type="transmembrane region" description="Helical" evidence="1">
    <location>
        <begin position="20"/>
        <end position="39"/>
    </location>
</feature>
<comment type="caution">
    <text evidence="3">The sequence shown here is derived from an EMBL/GenBank/DDBJ whole genome shotgun (WGS) entry which is preliminary data.</text>
</comment>
<dbReference type="InterPro" id="IPR010994">
    <property type="entry name" value="RuvA_2-like"/>
</dbReference>
<dbReference type="InterPro" id="IPR051675">
    <property type="entry name" value="Endo/Exo/Phosphatase_dom_1"/>
</dbReference>
<dbReference type="Pfam" id="PF12836">
    <property type="entry name" value="HHH_3"/>
    <property type="match status" value="1"/>
</dbReference>